<dbReference type="InterPro" id="IPR008274">
    <property type="entry name" value="AldOxase/xan_DH_MoCoBD1"/>
</dbReference>
<dbReference type="InterPro" id="IPR000674">
    <property type="entry name" value="Ald_Oxase/Xan_DH_a/b"/>
</dbReference>
<name>A0ABS6F5I9_9FIRM</name>
<dbReference type="RefSeq" id="WP_216557583.1">
    <property type="nucleotide sequence ID" value="NZ_JAHLQN010000001.1"/>
</dbReference>
<sequence>MKTVNQSCRKKDAAALTCGTASYTDDLSPSGSLWVKVLRSPHAHALIRSIDSTAAFAVPGVVCVLTHADLPKIRCTYAGQCAPESSPYDRYILEDRVRYVGDPVAIVAAETEQATEAALRRIRVQYKVLPAVLDFEQALDAPVVVHPEADYHNNVPIGGDVKRNLLCSHSAEYGDVDRAFEDCDLILEDTFYTQAAAHAMMETFRTCCYFDYQGRLTIVSSTQVPFHIRRIAAAALGLPQSRVRVIKPRVGGGFGAKQSIVSELLAAAVTVATGRPAKLVFTRRECFTASNSRHQMRLQVKMGATRDGVVRAIELYALGNGGAYGEQSFPTSLLVGHKTIPLYAHAAFRHRADFVYTNTMPAGACRGFGATQGCFAVESMANRVAHALGLDPAELRLKNIPHAGEVMPAYFGDVLQSSGLDRCIETGKRLFRWDERRHARSVGGGKVRAAGMAVTMQGSGVPMKDVCCATVHLNDNGYYTLHIGATDIGTGCDTILAQMAAEVLNCSVDQVVTEGVDTDHSPYDKGSYASSTTYVTGQAVVKAASALKEQLLEEGSRRLNLLPERCDLDEGGVFERSDPSRRLSLQQLGAQLVLRPDCRFLTATAQHCCTYSAPPLMAGFAEVEVDTATGKVSVTDFLGVVDCGTVINPALATVQAQGGILQGIGMALYEAVSCSPEGKLRTNSFLQYKIPVRPDAPPIRIAFEPDWEPTGPFGAKSIGEVVINTPCPAIADAVFQAVGVSCASLPITPETVWRGIREGSQ</sequence>
<evidence type="ECO:0000313" key="3">
    <source>
        <dbReference type="EMBL" id="MBU5625561.1"/>
    </source>
</evidence>
<dbReference type="Proteomes" id="UP000787672">
    <property type="component" value="Unassembled WGS sequence"/>
</dbReference>
<dbReference type="InterPro" id="IPR046867">
    <property type="entry name" value="AldOxase/xan_DH_MoCoBD2"/>
</dbReference>
<keyword evidence="4" id="KW-1185">Reference proteome</keyword>
<reference evidence="3 4" key="1">
    <citation type="submission" date="2021-06" db="EMBL/GenBank/DDBJ databases">
        <authorList>
            <person name="Sun Q."/>
            <person name="Li D."/>
        </authorList>
    </citation>
    <scope>NUCLEOTIDE SEQUENCE [LARGE SCALE GENOMIC DNA]</scope>
    <source>
        <strain evidence="3 4">MSJ-2</strain>
    </source>
</reference>
<evidence type="ECO:0000313" key="4">
    <source>
        <dbReference type="Proteomes" id="UP000787672"/>
    </source>
</evidence>
<feature type="domain" description="Aldehyde oxidase/xanthine dehydrogenase a/b hammerhead" evidence="2">
    <location>
        <begin position="18"/>
        <end position="130"/>
    </location>
</feature>
<dbReference type="SMART" id="SM01008">
    <property type="entry name" value="Ald_Xan_dh_C"/>
    <property type="match status" value="1"/>
</dbReference>
<dbReference type="Pfam" id="PF02738">
    <property type="entry name" value="MoCoBD_1"/>
    <property type="match status" value="1"/>
</dbReference>
<organism evidence="3 4">
    <name type="scientific">Dysosmobacter acutus</name>
    <dbReference type="NCBI Taxonomy" id="2841504"/>
    <lineage>
        <taxon>Bacteria</taxon>
        <taxon>Bacillati</taxon>
        <taxon>Bacillota</taxon>
        <taxon>Clostridia</taxon>
        <taxon>Eubacteriales</taxon>
        <taxon>Oscillospiraceae</taxon>
        <taxon>Dysosmobacter</taxon>
    </lineage>
</organism>
<dbReference type="Pfam" id="PF20256">
    <property type="entry name" value="MoCoBD_2"/>
    <property type="match status" value="1"/>
</dbReference>
<evidence type="ECO:0000259" key="2">
    <source>
        <dbReference type="SMART" id="SM01008"/>
    </source>
</evidence>
<proteinExistence type="predicted"/>
<dbReference type="InterPro" id="IPR016208">
    <property type="entry name" value="Ald_Oxase/xanthine_DH-like"/>
</dbReference>
<dbReference type="PANTHER" id="PTHR11908:SF132">
    <property type="entry name" value="ALDEHYDE OXIDASE 1-RELATED"/>
    <property type="match status" value="1"/>
</dbReference>
<accession>A0ABS6F5I9</accession>
<dbReference type="PANTHER" id="PTHR11908">
    <property type="entry name" value="XANTHINE DEHYDROGENASE"/>
    <property type="match status" value="1"/>
</dbReference>
<dbReference type="EMBL" id="JAHLQN010000001">
    <property type="protein sequence ID" value="MBU5625561.1"/>
    <property type="molecule type" value="Genomic_DNA"/>
</dbReference>
<comment type="caution">
    <text evidence="3">The sequence shown here is derived from an EMBL/GenBank/DDBJ whole genome shotgun (WGS) entry which is preliminary data.</text>
</comment>
<evidence type="ECO:0000256" key="1">
    <source>
        <dbReference type="ARBA" id="ARBA00022505"/>
    </source>
</evidence>
<keyword evidence="1" id="KW-0500">Molybdenum</keyword>
<dbReference type="Pfam" id="PF01315">
    <property type="entry name" value="Ald_Xan_dh_C"/>
    <property type="match status" value="1"/>
</dbReference>
<protein>
    <submittedName>
        <fullName evidence="3">Molybdopterin-dependent oxidoreductase</fullName>
    </submittedName>
</protein>
<gene>
    <name evidence="3" type="ORF">KQI82_01265</name>
</gene>